<dbReference type="Proteomes" id="UP001189429">
    <property type="component" value="Unassembled WGS sequence"/>
</dbReference>
<sequence>MSFRKCAQFSWAGTRPPGGASRAAPGALRAPEMESFAGSRNPRGHAEVDIACYLSELAGSAAVPLPPPAARFRRGRREPKAGGPPWSAPQGARGGGRFCRQGHALATSDVHGFPLGHRRPEKQEEEEEEEEEGGKGRRWRRRKTGRLSPSENSPLRRAERVPPFAATAAPEKQRDGATASCARACRHDREDAPLESTSAPHGEAGAA</sequence>
<name>A0ABN9WN49_9DINO</name>
<feature type="compositionally biased region" description="Acidic residues" evidence="1">
    <location>
        <begin position="123"/>
        <end position="132"/>
    </location>
</feature>
<reference evidence="2" key="1">
    <citation type="submission" date="2023-10" db="EMBL/GenBank/DDBJ databases">
        <authorList>
            <person name="Chen Y."/>
            <person name="Shah S."/>
            <person name="Dougan E. K."/>
            <person name="Thang M."/>
            <person name="Chan C."/>
        </authorList>
    </citation>
    <scope>NUCLEOTIDE SEQUENCE [LARGE SCALE GENOMIC DNA]</scope>
</reference>
<organism evidence="2 3">
    <name type="scientific">Prorocentrum cordatum</name>
    <dbReference type="NCBI Taxonomy" id="2364126"/>
    <lineage>
        <taxon>Eukaryota</taxon>
        <taxon>Sar</taxon>
        <taxon>Alveolata</taxon>
        <taxon>Dinophyceae</taxon>
        <taxon>Prorocentrales</taxon>
        <taxon>Prorocentraceae</taxon>
        <taxon>Prorocentrum</taxon>
    </lineage>
</organism>
<proteinExistence type="predicted"/>
<evidence type="ECO:0000313" key="2">
    <source>
        <dbReference type="EMBL" id="CAK0887395.1"/>
    </source>
</evidence>
<protein>
    <submittedName>
        <fullName evidence="2">Uncharacterized protein</fullName>
    </submittedName>
</protein>
<feature type="region of interest" description="Disordered" evidence="1">
    <location>
        <begin position="61"/>
        <end position="207"/>
    </location>
</feature>
<evidence type="ECO:0000256" key="1">
    <source>
        <dbReference type="SAM" id="MobiDB-lite"/>
    </source>
</evidence>
<comment type="caution">
    <text evidence="2">The sequence shown here is derived from an EMBL/GenBank/DDBJ whole genome shotgun (WGS) entry which is preliminary data.</text>
</comment>
<gene>
    <name evidence="2" type="ORF">PCOR1329_LOCUS68464</name>
</gene>
<evidence type="ECO:0000313" key="3">
    <source>
        <dbReference type="Proteomes" id="UP001189429"/>
    </source>
</evidence>
<keyword evidence="3" id="KW-1185">Reference proteome</keyword>
<dbReference type="EMBL" id="CAUYUJ010018936">
    <property type="protein sequence ID" value="CAK0887395.1"/>
    <property type="molecule type" value="Genomic_DNA"/>
</dbReference>
<feature type="compositionally biased region" description="Low complexity" evidence="1">
    <location>
        <begin position="12"/>
        <end position="30"/>
    </location>
</feature>
<feature type="compositionally biased region" description="Basic residues" evidence="1">
    <location>
        <begin position="136"/>
        <end position="145"/>
    </location>
</feature>
<accession>A0ABN9WN49</accession>
<feature type="region of interest" description="Disordered" evidence="1">
    <location>
        <begin position="1"/>
        <end position="43"/>
    </location>
</feature>